<organism evidence="1 2">
    <name type="scientific">Rhodospirillum centenum (strain ATCC 51521 / SW)</name>
    <dbReference type="NCBI Taxonomy" id="414684"/>
    <lineage>
        <taxon>Bacteria</taxon>
        <taxon>Pseudomonadati</taxon>
        <taxon>Pseudomonadota</taxon>
        <taxon>Alphaproteobacteria</taxon>
        <taxon>Rhodospirillales</taxon>
        <taxon>Rhodospirillaceae</taxon>
        <taxon>Rhodospirillum</taxon>
    </lineage>
</organism>
<reference evidence="1 2" key="1">
    <citation type="journal article" date="2010" name="BMC Genomics">
        <title>Metabolic flexibility revealed in the genome of the cyst-forming alpha-1 proteobacterium Rhodospirillum centenum.</title>
        <authorList>
            <person name="Lu Y.K."/>
            <person name="Marden J."/>
            <person name="Han M."/>
            <person name="Swingley W.D."/>
            <person name="Mastrian S.D."/>
            <person name="Chowdhury S.R."/>
            <person name="Hao J."/>
            <person name="Helmy T."/>
            <person name="Kim S."/>
            <person name="Kurdoglu A.A."/>
            <person name="Matthies H.J."/>
            <person name="Rollo D."/>
            <person name="Stothard P."/>
            <person name="Blankenship R.E."/>
            <person name="Bauer C.E."/>
            <person name="Touchman J.W."/>
        </authorList>
    </citation>
    <scope>NUCLEOTIDE SEQUENCE [LARGE SCALE GENOMIC DNA]</scope>
    <source>
        <strain evidence="2">ATCC 51521 / SW</strain>
    </source>
</reference>
<dbReference type="Proteomes" id="UP000001591">
    <property type="component" value="Chromosome"/>
</dbReference>
<proteinExistence type="predicted"/>
<dbReference type="AlphaFoldDB" id="B6IXP1"/>
<gene>
    <name evidence="1" type="ordered locus">RC1_3722</name>
</gene>
<dbReference type="EMBL" id="CP000613">
    <property type="protein sequence ID" value="ACJ01065.1"/>
    <property type="molecule type" value="Genomic_DNA"/>
</dbReference>
<accession>B6IXP1</accession>
<dbReference type="KEGG" id="rce:RC1_3722"/>
<evidence type="ECO:0000313" key="1">
    <source>
        <dbReference type="EMBL" id="ACJ01065.1"/>
    </source>
</evidence>
<sequence length="72" mass="7829">MVSCQSAHSLFPVPAAVAACRSLSRAARPRRVAVAAPRQRRRCRAGHSCELASGTQDAKCLERRNHIKTEAC</sequence>
<protein>
    <submittedName>
        <fullName evidence="1">Uncharacterized protein</fullName>
    </submittedName>
</protein>
<dbReference type="HOGENOM" id="CLU_2719664_0_0_5"/>
<evidence type="ECO:0000313" key="2">
    <source>
        <dbReference type="Proteomes" id="UP000001591"/>
    </source>
</evidence>
<keyword evidence="2" id="KW-1185">Reference proteome</keyword>
<name>B6IXP1_RHOCS</name>